<keyword evidence="4 6" id="KW-1133">Transmembrane helix</keyword>
<dbReference type="PANTHER" id="PTHR39087:SF2">
    <property type="entry name" value="UPF0104 MEMBRANE PROTEIN MJ1595"/>
    <property type="match status" value="1"/>
</dbReference>
<keyword evidence="2" id="KW-1003">Cell membrane</keyword>
<evidence type="ECO:0000256" key="2">
    <source>
        <dbReference type="ARBA" id="ARBA00022475"/>
    </source>
</evidence>
<evidence type="ECO:0000256" key="1">
    <source>
        <dbReference type="ARBA" id="ARBA00004651"/>
    </source>
</evidence>
<dbReference type="InterPro" id="IPR022791">
    <property type="entry name" value="L-PG_synthase/AglD"/>
</dbReference>
<dbReference type="Pfam" id="PF03706">
    <property type="entry name" value="LPG_synthase_TM"/>
    <property type="match status" value="1"/>
</dbReference>
<comment type="caution">
    <text evidence="7">The sequence shown here is derived from an EMBL/GenBank/DDBJ whole genome shotgun (WGS) entry which is preliminary data.</text>
</comment>
<evidence type="ECO:0000256" key="3">
    <source>
        <dbReference type="ARBA" id="ARBA00022692"/>
    </source>
</evidence>
<protein>
    <submittedName>
        <fullName evidence="7">Flippase-like domain-containing protein</fullName>
    </submittedName>
</protein>
<dbReference type="NCBIfam" id="TIGR00374">
    <property type="entry name" value="flippase-like domain"/>
    <property type="match status" value="1"/>
</dbReference>
<feature type="transmembrane region" description="Helical" evidence="6">
    <location>
        <begin position="314"/>
        <end position="334"/>
    </location>
</feature>
<evidence type="ECO:0000313" key="8">
    <source>
        <dbReference type="Proteomes" id="UP000590542"/>
    </source>
</evidence>
<feature type="transmembrane region" description="Helical" evidence="6">
    <location>
        <begin position="267"/>
        <end position="293"/>
    </location>
</feature>
<keyword evidence="5 6" id="KW-0472">Membrane</keyword>
<feature type="transmembrane region" description="Helical" evidence="6">
    <location>
        <begin position="95"/>
        <end position="119"/>
    </location>
</feature>
<feature type="transmembrane region" description="Helical" evidence="6">
    <location>
        <begin position="52"/>
        <end position="75"/>
    </location>
</feature>
<keyword evidence="3 6" id="KW-0812">Transmembrane</keyword>
<sequence length="345" mass="38909">MNEISTTSDSKHSRKTSSIFFYIVTFALFIVGIRYFGNIGNDIKLFKQVKPIWLITALMAQIGTYFFNAITYQVLLQKHEHNNNLSLKELFEASVVMLFLNQTIPSVGVSGGTFLLKLLHKKGVSTEGSIFIVLADLFIHYISMILFAILLIILTPFFHFPHNYIIILIIGIVIYLILGIVVTVGSNRKIQTFISSKISHIGLTRRLLQKYKSSIGIEFNGERRLIETLALDKTATLHAIVYDIGVVVCDIFTIYTLFLGLGVSTNFIAITTGYILIQIITLLPILPGSLLVYEGGMSFFFSQLGLPLETSITVTLLYRCLSFWIPIPLGYILYRKLYKVNDEPI</sequence>
<dbReference type="Proteomes" id="UP000590542">
    <property type="component" value="Unassembled WGS sequence"/>
</dbReference>
<feature type="transmembrane region" description="Helical" evidence="6">
    <location>
        <begin position="164"/>
        <end position="185"/>
    </location>
</feature>
<dbReference type="PANTHER" id="PTHR39087">
    <property type="entry name" value="UPF0104 MEMBRANE PROTEIN MJ1595"/>
    <property type="match status" value="1"/>
</dbReference>
<feature type="transmembrane region" description="Helical" evidence="6">
    <location>
        <begin position="131"/>
        <end position="158"/>
    </location>
</feature>
<evidence type="ECO:0000256" key="5">
    <source>
        <dbReference type="ARBA" id="ARBA00023136"/>
    </source>
</evidence>
<organism evidence="7 8">
    <name type="scientific">candidate division WWE3 bacterium</name>
    <dbReference type="NCBI Taxonomy" id="2053526"/>
    <lineage>
        <taxon>Bacteria</taxon>
        <taxon>Katanobacteria</taxon>
    </lineage>
</organism>
<reference evidence="7 8" key="1">
    <citation type="journal article" date="2020" name="Biotechnol. Biofuels">
        <title>New insights from the biogas microbiome by comprehensive genome-resolved metagenomics of nearly 1600 species originating from multiple anaerobic digesters.</title>
        <authorList>
            <person name="Campanaro S."/>
            <person name="Treu L."/>
            <person name="Rodriguez-R L.M."/>
            <person name="Kovalovszki A."/>
            <person name="Ziels R.M."/>
            <person name="Maus I."/>
            <person name="Zhu X."/>
            <person name="Kougias P.G."/>
            <person name="Basile A."/>
            <person name="Luo G."/>
            <person name="Schluter A."/>
            <person name="Konstantinidis K.T."/>
            <person name="Angelidaki I."/>
        </authorList>
    </citation>
    <scope>NUCLEOTIDE SEQUENCE [LARGE SCALE GENOMIC DNA]</scope>
    <source>
        <strain evidence="7">AS27yjCOA_202</strain>
    </source>
</reference>
<dbReference type="AlphaFoldDB" id="A0A7X9E817"/>
<proteinExistence type="predicted"/>
<accession>A0A7X9E817</accession>
<feature type="transmembrane region" description="Helical" evidence="6">
    <location>
        <begin position="240"/>
        <end position="261"/>
    </location>
</feature>
<name>A0A7X9E817_UNCKA</name>
<evidence type="ECO:0000256" key="4">
    <source>
        <dbReference type="ARBA" id="ARBA00022989"/>
    </source>
</evidence>
<comment type="subcellular location">
    <subcellularLocation>
        <location evidence="1">Cell membrane</location>
        <topology evidence="1">Multi-pass membrane protein</topology>
    </subcellularLocation>
</comment>
<dbReference type="EMBL" id="JAAZNV010000014">
    <property type="protein sequence ID" value="NMB92007.1"/>
    <property type="molecule type" value="Genomic_DNA"/>
</dbReference>
<feature type="transmembrane region" description="Helical" evidence="6">
    <location>
        <begin position="19"/>
        <end position="40"/>
    </location>
</feature>
<dbReference type="GO" id="GO:0005886">
    <property type="term" value="C:plasma membrane"/>
    <property type="evidence" value="ECO:0007669"/>
    <property type="project" value="UniProtKB-SubCell"/>
</dbReference>
<evidence type="ECO:0000313" key="7">
    <source>
        <dbReference type="EMBL" id="NMB92007.1"/>
    </source>
</evidence>
<gene>
    <name evidence="7" type="ORF">GYA37_04205</name>
</gene>
<evidence type="ECO:0000256" key="6">
    <source>
        <dbReference type="SAM" id="Phobius"/>
    </source>
</evidence>